<evidence type="ECO:0000313" key="4">
    <source>
        <dbReference type="Proteomes" id="UP000466694"/>
    </source>
</evidence>
<proteinExistence type="predicted"/>
<feature type="compositionally biased region" description="Low complexity" evidence="1">
    <location>
        <begin position="83"/>
        <end position="92"/>
    </location>
</feature>
<name>A0A844ADN4_RHIFR</name>
<organism evidence="3 4">
    <name type="scientific">Rhizobium fredii</name>
    <name type="common">Sinorhizobium fredii</name>
    <dbReference type="NCBI Taxonomy" id="380"/>
    <lineage>
        <taxon>Bacteria</taxon>
        <taxon>Pseudomonadati</taxon>
        <taxon>Pseudomonadota</taxon>
        <taxon>Alphaproteobacteria</taxon>
        <taxon>Hyphomicrobiales</taxon>
        <taxon>Rhizobiaceae</taxon>
        <taxon>Sinorhizobium/Ensifer group</taxon>
        <taxon>Sinorhizobium</taxon>
    </lineage>
</organism>
<reference evidence="3 4" key="1">
    <citation type="journal article" date="2013" name="Genome Biol.">
        <title>Comparative genomics of the core and accessory genomes of 48 Sinorhizobium strains comprising five genospecies.</title>
        <authorList>
            <person name="Sugawara M."/>
            <person name="Epstein B."/>
            <person name="Badgley B.D."/>
            <person name="Unno T."/>
            <person name="Xu L."/>
            <person name="Reese J."/>
            <person name="Gyaneshwar P."/>
            <person name="Denny R."/>
            <person name="Mudge J."/>
            <person name="Bharti A.K."/>
            <person name="Farmer A.D."/>
            <person name="May G.D."/>
            <person name="Woodward J.E."/>
            <person name="Medigue C."/>
            <person name="Vallenet D."/>
            <person name="Lajus A."/>
            <person name="Rouy Z."/>
            <person name="Martinez-Vaz B."/>
            <person name="Tiffin P."/>
            <person name="Young N.D."/>
            <person name="Sadowsky M.J."/>
        </authorList>
    </citation>
    <scope>NUCLEOTIDE SEQUENCE [LARGE SCALE GENOMIC DNA]</scope>
    <source>
        <strain evidence="3 4">USDA205</strain>
    </source>
</reference>
<dbReference type="AlphaFoldDB" id="A0A844ADN4"/>
<comment type="caution">
    <text evidence="3">The sequence shown here is derived from an EMBL/GenBank/DDBJ whole genome shotgun (WGS) entry which is preliminary data.</text>
</comment>
<sequence>MMRVTLAACIATCSLSAVLFAWAYRLEVDQTALPYDFTFEKPQKGSAAPAAAGDDSEIADVIQFQLRPLFSASRRPVQVGNSEPAAEPVDVDAPPPEPVAEVPRLKLLGTEKAGGGSALIMDEDTGVSNWVVAGSSIGGWRVQEVQSDTVLLRSGEPTALPEGETGLTLSLYPEQAGP</sequence>
<dbReference type="GeneID" id="48974317"/>
<evidence type="ECO:0008006" key="5">
    <source>
        <dbReference type="Google" id="ProtNLM"/>
    </source>
</evidence>
<evidence type="ECO:0000256" key="1">
    <source>
        <dbReference type="SAM" id="MobiDB-lite"/>
    </source>
</evidence>
<gene>
    <name evidence="3" type="ORF">GHK48_23885</name>
</gene>
<dbReference type="Proteomes" id="UP000466694">
    <property type="component" value="Unassembled WGS sequence"/>
</dbReference>
<evidence type="ECO:0000313" key="3">
    <source>
        <dbReference type="EMBL" id="MQX11229.1"/>
    </source>
</evidence>
<accession>A0A844ADN4</accession>
<dbReference type="RefSeq" id="WP_014329603.1">
    <property type="nucleotide sequence ID" value="NZ_BJNI01000024.1"/>
</dbReference>
<protein>
    <recommendedName>
        <fullName evidence="5">Type II secretion system protein GspC N-terminal domain-containing protein</fullName>
    </recommendedName>
</protein>
<feature type="chain" id="PRO_5032591940" description="Type II secretion system protein GspC N-terminal domain-containing protein" evidence="2">
    <location>
        <begin position="24"/>
        <end position="178"/>
    </location>
</feature>
<evidence type="ECO:0000256" key="2">
    <source>
        <dbReference type="SAM" id="SignalP"/>
    </source>
</evidence>
<feature type="region of interest" description="Disordered" evidence="1">
    <location>
        <begin position="77"/>
        <end position="98"/>
    </location>
</feature>
<dbReference type="EMBL" id="WISZ01000170">
    <property type="protein sequence ID" value="MQX11229.1"/>
    <property type="molecule type" value="Genomic_DNA"/>
</dbReference>
<keyword evidence="2" id="KW-0732">Signal</keyword>
<feature type="signal peptide" evidence="2">
    <location>
        <begin position="1"/>
        <end position="23"/>
    </location>
</feature>